<feature type="compositionally biased region" description="Polar residues" evidence="5">
    <location>
        <begin position="273"/>
        <end position="287"/>
    </location>
</feature>
<feature type="region of interest" description="Disordered" evidence="5">
    <location>
        <begin position="86"/>
        <end position="116"/>
    </location>
</feature>
<proteinExistence type="predicted"/>
<accession>A0A9J6GEM3</accession>
<sequence>MVPATESLTTKKTISELRVIDLRSELEKRGLDKTGVKAALIERLAQALRGAGEDIETFEFEVQAELTPLQPTTPTSGKPLTKRVKQLTQDNEETQSNEDAHEAEAGKSGEADERNPNVRCDSCGRWVFLDETPFEDLASAAKGDPFVCAICLRLAALDARVDTERDDFARHEARGVEEWQLAIANLTKRLDIETATCEKERKTLEHEIMVERREREALQAEVARLRCVVEGHTMDRDQAPGIAKHGGVAAVNTTDAGGAAGEPVSPGSGALHLSTTGDGDGRSTQLLAVSEGRQEVGAGHAEHRPMQLRDEAKGRESSKKRKARRQKQPAETEEAPELKPQEQSEPTRKKSSPQQVKRGRWAFVFGDESARRLKPHVLRTTRWNDHVQFRIQQDATIHEVAELVDGATDLWSVSEAMVVIQAGLRDIGRTDMDLNTLVQAFHSKLIEWMRRGPQYHFVVQALPEQSGPDESISSRCEQWNSLMRAACKELRGQVEFITTSRATESGTQDTGYSTSKAEVLGQRLGRRLCVFLGLRPSRRFRHDQRPARHLEVSIVEALKQALLQMEGRPRQWGSPRK</sequence>
<protein>
    <recommendedName>
        <fullName evidence="6">SAP domain-containing protein</fullName>
    </recommendedName>
</protein>
<keyword evidence="4" id="KW-0175">Coiled coil</keyword>
<feature type="compositionally biased region" description="Basic and acidic residues" evidence="5">
    <location>
        <begin position="98"/>
        <end position="116"/>
    </location>
</feature>
<dbReference type="PANTHER" id="PTHR15683">
    <property type="entry name" value="SCAFFOLD ATTACHMENT FACTOR B-RELATED"/>
    <property type="match status" value="1"/>
</dbReference>
<dbReference type="Proteomes" id="UP000821853">
    <property type="component" value="Chromosome 4"/>
</dbReference>
<dbReference type="OrthoDB" id="6159259at2759"/>
<feature type="compositionally biased region" description="Basic residues" evidence="5">
    <location>
        <begin position="318"/>
        <end position="327"/>
    </location>
</feature>
<dbReference type="AlphaFoldDB" id="A0A9J6GEM3"/>
<feature type="region of interest" description="Disordered" evidence="5">
    <location>
        <begin position="253"/>
        <end position="358"/>
    </location>
</feature>
<dbReference type="OMA" id="HKEECAL"/>
<comment type="subcellular location">
    <subcellularLocation>
        <location evidence="1">Nucleus</location>
    </subcellularLocation>
</comment>
<dbReference type="GO" id="GO:0043565">
    <property type="term" value="F:sequence-specific DNA binding"/>
    <property type="evidence" value="ECO:0007669"/>
    <property type="project" value="TreeGrafter"/>
</dbReference>
<dbReference type="GO" id="GO:0006357">
    <property type="term" value="P:regulation of transcription by RNA polymerase II"/>
    <property type="evidence" value="ECO:0007669"/>
    <property type="project" value="TreeGrafter"/>
</dbReference>
<dbReference type="GO" id="GO:0003723">
    <property type="term" value="F:RNA binding"/>
    <property type="evidence" value="ECO:0007669"/>
    <property type="project" value="UniProtKB-KW"/>
</dbReference>
<evidence type="ECO:0000256" key="5">
    <source>
        <dbReference type="SAM" id="MobiDB-lite"/>
    </source>
</evidence>
<feature type="compositionally biased region" description="Basic and acidic residues" evidence="5">
    <location>
        <begin position="336"/>
        <end position="348"/>
    </location>
</feature>
<gene>
    <name evidence="7" type="ORF">HPB48_009278</name>
</gene>
<dbReference type="InterPro" id="IPR036361">
    <property type="entry name" value="SAP_dom_sf"/>
</dbReference>
<dbReference type="PANTHER" id="PTHR15683:SF8">
    <property type="entry name" value="SCAFFOLD ATTACHMENT FACTOR B, ISOFORM B"/>
    <property type="match status" value="1"/>
</dbReference>
<dbReference type="SUPFAM" id="SSF68906">
    <property type="entry name" value="SAP domain"/>
    <property type="match status" value="1"/>
</dbReference>
<keyword evidence="2" id="KW-0694">RNA-binding</keyword>
<dbReference type="GO" id="GO:0050684">
    <property type="term" value="P:regulation of mRNA processing"/>
    <property type="evidence" value="ECO:0007669"/>
    <property type="project" value="TreeGrafter"/>
</dbReference>
<feature type="domain" description="SAP" evidence="6">
    <location>
        <begin position="14"/>
        <end position="48"/>
    </location>
</feature>
<dbReference type="GO" id="GO:0005634">
    <property type="term" value="C:nucleus"/>
    <property type="evidence" value="ECO:0007669"/>
    <property type="project" value="UniProtKB-SubCell"/>
</dbReference>
<evidence type="ECO:0000313" key="7">
    <source>
        <dbReference type="EMBL" id="KAH9373842.1"/>
    </source>
</evidence>
<reference evidence="7 8" key="1">
    <citation type="journal article" date="2020" name="Cell">
        <title>Large-Scale Comparative Analyses of Tick Genomes Elucidate Their Genetic Diversity and Vector Capacities.</title>
        <authorList>
            <consortium name="Tick Genome and Microbiome Consortium (TIGMIC)"/>
            <person name="Jia N."/>
            <person name="Wang J."/>
            <person name="Shi W."/>
            <person name="Du L."/>
            <person name="Sun Y."/>
            <person name="Zhan W."/>
            <person name="Jiang J.F."/>
            <person name="Wang Q."/>
            <person name="Zhang B."/>
            <person name="Ji P."/>
            <person name="Bell-Sakyi L."/>
            <person name="Cui X.M."/>
            <person name="Yuan T.T."/>
            <person name="Jiang B.G."/>
            <person name="Yang W.F."/>
            <person name="Lam T.T."/>
            <person name="Chang Q.C."/>
            <person name="Ding S.J."/>
            <person name="Wang X.J."/>
            <person name="Zhu J.G."/>
            <person name="Ruan X.D."/>
            <person name="Zhao L."/>
            <person name="Wei J.T."/>
            <person name="Ye R.Z."/>
            <person name="Que T.C."/>
            <person name="Du C.H."/>
            <person name="Zhou Y.H."/>
            <person name="Cheng J.X."/>
            <person name="Dai P.F."/>
            <person name="Guo W.B."/>
            <person name="Han X.H."/>
            <person name="Huang E.J."/>
            <person name="Li L.F."/>
            <person name="Wei W."/>
            <person name="Gao Y.C."/>
            <person name="Liu J.Z."/>
            <person name="Shao H.Z."/>
            <person name="Wang X."/>
            <person name="Wang C.C."/>
            <person name="Yang T.C."/>
            <person name="Huo Q.B."/>
            <person name="Li W."/>
            <person name="Chen H.Y."/>
            <person name="Chen S.E."/>
            <person name="Zhou L.G."/>
            <person name="Ni X.B."/>
            <person name="Tian J.H."/>
            <person name="Sheng Y."/>
            <person name="Liu T."/>
            <person name="Pan Y.S."/>
            <person name="Xia L.Y."/>
            <person name="Li J."/>
            <person name="Zhao F."/>
            <person name="Cao W.C."/>
        </authorList>
    </citation>
    <scope>NUCLEOTIDE SEQUENCE [LARGE SCALE GENOMIC DNA]</scope>
    <source>
        <strain evidence="7">HaeL-2018</strain>
    </source>
</reference>
<feature type="coiled-coil region" evidence="4">
    <location>
        <begin position="201"/>
        <end position="228"/>
    </location>
</feature>
<keyword evidence="3" id="KW-0539">Nucleus</keyword>
<dbReference type="EMBL" id="JABSTR010000006">
    <property type="protein sequence ID" value="KAH9373842.1"/>
    <property type="molecule type" value="Genomic_DNA"/>
</dbReference>
<comment type="caution">
    <text evidence="7">The sequence shown here is derived from an EMBL/GenBank/DDBJ whole genome shotgun (WGS) entry which is preliminary data.</text>
</comment>
<dbReference type="InterPro" id="IPR003034">
    <property type="entry name" value="SAP_dom"/>
</dbReference>
<dbReference type="InterPro" id="IPR051738">
    <property type="entry name" value="SAF_Modulators"/>
</dbReference>
<dbReference type="Pfam" id="PF02037">
    <property type="entry name" value="SAP"/>
    <property type="match status" value="1"/>
</dbReference>
<evidence type="ECO:0000313" key="8">
    <source>
        <dbReference type="Proteomes" id="UP000821853"/>
    </source>
</evidence>
<dbReference type="SMART" id="SM00513">
    <property type="entry name" value="SAP"/>
    <property type="match status" value="1"/>
</dbReference>
<evidence type="ECO:0000259" key="6">
    <source>
        <dbReference type="PROSITE" id="PS50800"/>
    </source>
</evidence>
<evidence type="ECO:0000256" key="1">
    <source>
        <dbReference type="ARBA" id="ARBA00004123"/>
    </source>
</evidence>
<dbReference type="PROSITE" id="PS50800">
    <property type="entry name" value="SAP"/>
    <property type="match status" value="1"/>
</dbReference>
<evidence type="ECO:0000256" key="2">
    <source>
        <dbReference type="ARBA" id="ARBA00022884"/>
    </source>
</evidence>
<dbReference type="Gene3D" id="1.10.720.30">
    <property type="entry name" value="SAP domain"/>
    <property type="match status" value="1"/>
</dbReference>
<feature type="compositionally biased region" description="Basic and acidic residues" evidence="5">
    <location>
        <begin position="300"/>
        <end position="317"/>
    </location>
</feature>
<evidence type="ECO:0000256" key="3">
    <source>
        <dbReference type="ARBA" id="ARBA00023242"/>
    </source>
</evidence>
<organism evidence="7 8">
    <name type="scientific">Haemaphysalis longicornis</name>
    <name type="common">Bush tick</name>
    <dbReference type="NCBI Taxonomy" id="44386"/>
    <lineage>
        <taxon>Eukaryota</taxon>
        <taxon>Metazoa</taxon>
        <taxon>Ecdysozoa</taxon>
        <taxon>Arthropoda</taxon>
        <taxon>Chelicerata</taxon>
        <taxon>Arachnida</taxon>
        <taxon>Acari</taxon>
        <taxon>Parasitiformes</taxon>
        <taxon>Ixodida</taxon>
        <taxon>Ixodoidea</taxon>
        <taxon>Ixodidae</taxon>
        <taxon>Haemaphysalinae</taxon>
        <taxon>Haemaphysalis</taxon>
    </lineage>
</organism>
<evidence type="ECO:0000256" key="4">
    <source>
        <dbReference type="SAM" id="Coils"/>
    </source>
</evidence>
<name>A0A9J6GEM3_HAELO</name>
<keyword evidence="8" id="KW-1185">Reference proteome</keyword>
<dbReference type="VEuPathDB" id="VectorBase:HLOH_044692"/>